<evidence type="ECO:0000256" key="1">
    <source>
        <dbReference type="SAM" id="SignalP"/>
    </source>
</evidence>
<evidence type="ECO:0000313" key="2">
    <source>
        <dbReference type="EMBL" id="MEB3100730.1"/>
    </source>
</evidence>
<keyword evidence="1" id="KW-0732">Signal</keyword>
<reference evidence="2" key="1">
    <citation type="submission" date="2023-12" db="EMBL/GenBank/DDBJ databases">
        <title>Fervidustalea candida gen. nov., sp. nov., a novel member of the family Paenibacillaceae isolated from a geothermal area.</title>
        <authorList>
            <person name="Li W.-J."/>
            <person name="Jiao J.-Y."/>
            <person name="Chen Y."/>
        </authorList>
    </citation>
    <scope>NUCLEOTIDE SEQUENCE</scope>
    <source>
        <strain evidence="2">SYSU GA230002</strain>
    </source>
</reference>
<protein>
    <submittedName>
        <fullName evidence="2">Uncharacterized protein</fullName>
    </submittedName>
</protein>
<proteinExistence type="predicted"/>
<sequence>MRKMSKAALVICCIFAAFLQEIVHADPSKPEARITLIVKSSPDSAFHSNLTIYSESILKAILDNGIHKKTNHKPISDTYLIAARQRWSKTYRIDSFANLFDEQFNETIEPPPFVKEKLSAYIDLLRRSHYGKKISWNEANHMIAKKSKFSVIDLETGLRFQVQRRAGSSHADVQPLTKQDTAIMKKIYQGKWSWKRRAILVQKDNQFFAASMNGMPHGGDGIPNNDFRGHFCIHFLNSATHGSGNVDLTHQLMVYKAAGKLQEYIEQASPYEIVDTFFIAVNQQDLELMKMMFLDLKDQQFEWILQRRMNNIKAIRKISNHISNYDEEEWENLLSVPVPVTVSIYQAGGGEQKLSFIFQLKRFSLTDPWKIDFIETDPFTLE</sequence>
<comment type="caution">
    <text evidence="2">The sequence shown here is derived from an EMBL/GenBank/DDBJ whole genome shotgun (WGS) entry which is preliminary data.</text>
</comment>
<accession>A0ABU5ZE03</accession>
<feature type="chain" id="PRO_5046158753" evidence="1">
    <location>
        <begin position="26"/>
        <end position="382"/>
    </location>
</feature>
<gene>
    <name evidence="2" type="ORF">VF724_03550</name>
</gene>
<name>A0ABU5ZE03_9BACL</name>
<evidence type="ECO:0000313" key="3">
    <source>
        <dbReference type="Proteomes" id="UP001310386"/>
    </source>
</evidence>
<organism evidence="2 3">
    <name type="scientific">Ferviditalea candida</name>
    <dbReference type="NCBI Taxonomy" id="3108399"/>
    <lineage>
        <taxon>Bacteria</taxon>
        <taxon>Bacillati</taxon>
        <taxon>Bacillota</taxon>
        <taxon>Bacilli</taxon>
        <taxon>Bacillales</taxon>
        <taxon>Paenibacillaceae</taxon>
        <taxon>Ferviditalea</taxon>
    </lineage>
</organism>
<dbReference type="Proteomes" id="UP001310386">
    <property type="component" value="Unassembled WGS sequence"/>
</dbReference>
<keyword evidence="3" id="KW-1185">Reference proteome</keyword>
<dbReference type="RefSeq" id="WP_371752844.1">
    <property type="nucleotide sequence ID" value="NZ_JAYJLD010000003.1"/>
</dbReference>
<dbReference type="EMBL" id="JAYJLD010000003">
    <property type="protein sequence ID" value="MEB3100730.1"/>
    <property type="molecule type" value="Genomic_DNA"/>
</dbReference>
<feature type="signal peptide" evidence="1">
    <location>
        <begin position="1"/>
        <end position="25"/>
    </location>
</feature>